<dbReference type="Proteomes" id="UP000482960">
    <property type="component" value="Unassembled WGS sequence"/>
</dbReference>
<proteinExistence type="predicted"/>
<accession>A0A6V8LL62</accession>
<dbReference type="RefSeq" id="WP_173082943.1">
    <property type="nucleotide sequence ID" value="NZ_BAABJB010000012.1"/>
</dbReference>
<reference evidence="3 4" key="2">
    <citation type="submission" date="2020-03" db="EMBL/GenBank/DDBJ databases">
        <authorList>
            <person name="Ichikawa N."/>
            <person name="Kimura A."/>
            <person name="Kitahashi Y."/>
            <person name="Uohara A."/>
        </authorList>
    </citation>
    <scope>NUCLEOTIDE SEQUENCE [LARGE SCALE GENOMIC DNA]</scope>
    <source>
        <strain evidence="3 4">NBRC 108638</strain>
    </source>
</reference>
<dbReference type="PANTHER" id="PTHR30006:SF2">
    <property type="entry name" value="ABC TRANSPORTER SUBSTRATE-BINDING PROTEIN"/>
    <property type="match status" value="1"/>
</dbReference>
<evidence type="ECO:0000313" key="3">
    <source>
        <dbReference type="EMBL" id="GFJ95379.1"/>
    </source>
</evidence>
<dbReference type="SUPFAM" id="SSF53850">
    <property type="entry name" value="Periplasmic binding protein-like II"/>
    <property type="match status" value="1"/>
</dbReference>
<feature type="signal peptide" evidence="2">
    <location>
        <begin position="1"/>
        <end position="24"/>
    </location>
</feature>
<sequence length="359" mass="36691">MTVGQVGRGGRALALLAAAALAGAAGCAREAGGSTPAQDDGGIVHVVCGATEEWCAATTAQFTRSTGVKADFVRLSSGEALARIKAGKNNPEFDVWYGGPADGFAAAGGEGLLEPYVSPNAAAIPARYKDPGGMWTGVYVGALGFCANTKVLAEKGVAAPASWADLLDPKLAKDISIAHPSTSGTAYTALWTQVVLGGGGAAGEDKAMQYMRKLHPNVLQYTKSGAAPAQMAARGEVAVGVIFSHDCVAAREGGFPDLAVSFPSEGTGYETGGVALVKGAQNPVSAKKYVDWALTTEAQEVGPTVKAYQFPTNPGAKVSDKVVDLSQIKLVEYDPVVAGKAKSALTKRFDIDVAQAPKS</sequence>
<dbReference type="PANTHER" id="PTHR30006">
    <property type="entry name" value="THIAMINE-BINDING PERIPLASMIC PROTEIN-RELATED"/>
    <property type="match status" value="1"/>
</dbReference>
<dbReference type="GO" id="GO:0030288">
    <property type="term" value="C:outer membrane-bounded periplasmic space"/>
    <property type="evidence" value="ECO:0007669"/>
    <property type="project" value="TreeGrafter"/>
</dbReference>
<reference evidence="3 4" key="1">
    <citation type="submission" date="2020-03" db="EMBL/GenBank/DDBJ databases">
        <title>Whole genome shotgun sequence of Phytohabitans rumicis NBRC 108638.</title>
        <authorList>
            <person name="Komaki H."/>
            <person name="Tamura T."/>
        </authorList>
    </citation>
    <scope>NUCLEOTIDE SEQUENCE [LARGE SCALE GENOMIC DNA]</scope>
    <source>
        <strain evidence="3 4">NBRC 108638</strain>
    </source>
</reference>
<evidence type="ECO:0000256" key="1">
    <source>
        <dbReference type="ARBA" id="ARBA00022729"/>
    </source>
</evidence>
<dbReference type="AlphaFoldDB" id="A0A6V8LL62"/>
<organism evidence="3 4">
    <name type="scientific">Phytohabitans rumicis</name>
    <dbReference type="NCBI Taxonomy" id="1076125"/>
    <lineage>
        <taxon>Bacteria</taxon>
        <taxon>Bacillati</taxon>
        <taxon>Actinomycetota</taxon>
        <taxon>Actinomycetes</taxon>
        <taxon>Micromonosporales</taxon>
        <taxon>Micromonosporaceae</taxon>
    </lineage>
</organism>
<evidence type="ECO:0000256" key="2">
    <source>
        <dbReference type="SAM" id="SignalP"/>
    </source>
</evidence>
<evidence type="ECO:0000313" key="4">
    <source>
        <dbReference type="Proteomes" id="UP000482960"/>
    </source>
</evidence>
<keyword evidence="4" id="KW-1185">Reference proteome</keyword>
<dbReference type="EMBL" id="BLPG01000001">
    <property type="protein sequence ID" value="GFJ95379.1"/>
    <property type="molecule type" value="Genomic_DNA"/>
</dbReference>
<dbReference type="GO" id="GO:0015888">
    <property type="term" value="P:thiamine transport"/>
    <property type="evidence" value="ECO:0007669"/>
    <property type="project" value="TreeGrafter"/>
</dbReference>
<keyword evidence="1 2" id="KW-0732">Signal</keyword>
<evidence type="ECO:0008006" key="5">
    <source>
        <dbReference type="Google" id="ProtNLM"/>
    </source>
</evidence>
<feature type="chain" id="PRO_5039465394" description="Iron ABC transporter substrate-binding protein" evidence="2">
    <location>
        <begin position="25"/>
        <end position="359"/>
    </location>
</feature>
<dbReference type="GO" id="GO:0030975">
    <property type="term" value="F:thiamine binding"/>
    <property type="evidence" value="ECO:0007669"/>
    <property type="project" value="TreeGrafter"/>
</dbReference>
<dbReference type="CDD" id="cd13544">
    <property type="entry name" value="PBP2_Fbp_like_1"/>
    <property type="match status" value="1"/>
</dbReference>
<name>A0A6V8LL62_9ACTN</name>
<dbReference type="PIRSF" id="PIRSF002825">
    <property type="entry name" value="CfbpA"/>
    <property type="match status" value="1"/>
</dbReference>
<dbReference type="Pfam" id="PF13343">
    <property type="entry name" value="SBP_bac_6"/>
    <property type="match status" value="1"/>
</dbReference>
<dbReference type="InterPro" id="IPR026045">
    <property type="entry name" value="Ferric-bd"/>
</dbReference>
<comment type="caution">
    <text evidence="3">The sequence shown here is derived from an EMBL/GenBank/DDBJ whole genome shotgun (WGS) entry which is preliminary data.</text>
</comment>
<dbReference type="GO" id="GO:0030976">
    <property type="term" value="F:thiamine pyrophosphate binding"/>
    <property type="evidence" value="ECO:0007669"/>
    <property type="project" value="TreeGrafter"/>
</dbReference>
<dbReference type="Gene3D" id="3.40.190.10">
    <property type="entry name" value="Periplasmic binding protein-like II"/>
    <property type="match status" value="2"/>
</dbReference>
<gene>
    <name evidence="3" type="ORF">Prum_090210</name>
</gene>
<protein>
    <recommendedName>
        <fullName evidence="5">Iron ABC transporter substrate-binding protein</fullName>
    </recommendedName>
</protein>